<gene>
    <name evidence="1" type="ORF">PXEA_LOCUS15945</name>
</gene>
<evidence type="ECO:0000313" key="1">
    <source>
        <dbReference type="EMBL" id="VEL22505.1"/>
    </source>
</evidence>
<dbReference type="EMBL" id="CAAALY010056786">
    <property type="protein sequence ID" value="VEL22505.1"/>
    <property type="molecule type" value="Genomic_DNA"/>
</dbReference>
<organism evidence="1 2">
    <name type="scientific">Protopolystoma xenopodis</name>
    <dbReference type="NCBI Taxonomy" id="117903"/>
    <lineage>
        <taxon>Eukaryota</taxon>
        <taxon>Metazoa</taxon>
        <taxon>Spiralia</taxon>
        <taxon>Lophotrochozoa</taxon>
        <taxon>Platyhelminthes</taxon>
        <taxon>Monogenea</taxon>
        <taxon>Polyopisthocotylea</taxon>
        <taxon>Polystomatidea</taxon>
        <taxon>Polystomatidae</taxon>
        <taxon>Protopolystoma</taxon>
    </lineage>
</organism>
<comment type="caution">
    <text evidence="1">The sequence shown here is derived from an EMBL/GenBank/DDBJ whole genome shotgun (WGS) entry which is preliminary data.</text>
</comment>
<name>A0A448WX87_9PLAT</name>
<protein>
    <submittedName>
        <fullName evidence="1">Uncharacterized protein</fullName>
    </submittedName>
</protein>
<reference evidence="1" key="1">
    <citation type="submission" date="2018-11" db="EMBL/GenBank/DDBJ databases">
        <authorList>
            <consortium name="Pathogen Informatics"/>
        </authorList>
    </citation>
    <scope>NUCLEOTIDE SEQUENCE</scope>
</reference>
<accession>A0A448WX87</accession>
<evidence type="ECO:0000313" key="2">
    <source>
        <dbReference type="Proteomes" id="UP000784294"/>
    </source>
</evidence>
<proteinExistence type="predicted"/>
<dbReference type="AlphaFoldDB" id="A0A448WX87"/>
<keyword evidence="2" id="KW-1185">Reference proteome</keyword>
<dbReference type="Proteomes" id="UP000784294">
    <property type="component" value="Unassembled WGS sequence"/>
</dbReference>
<sequence length="147" mass="16374">MLMPSDTAMSFLIDLNSDGNLANSGHIAFFLIEQSIMALDLIRGWINHINTVPGLLDAAQALLLLGVHPSGLALDQQDAILSSVSLATEAGRGRMCDVTTTTLGKRRERPIGEFFHNHRSRHHVSIAIHVDFSPKMHTHPDWNWRQF</sequence>